<organism evidence="12">
    <name type="scientific">Davidia involucrata</name>
    <name type="common">Dove tree</name>
    <dbReference type="NCBI Taxonomy" id="16924"/>
    <lineage>
        <taxon>Eukaryota</taxon>
        <taxon>Viridiplantae</taxon>
        <taxon>Streptophyta</taxon>
        <taxon>Embryophyta</taxon>
        <taxon>Tracheophyta</taxon>
        <taxon>Spermatophyta</taxon>
        <taxon>Magnoliopsida</taxon>
        <taxon>eudicotyledons</taxon>
        <taxon>Gunneridae</taxon>
        <taxon>Pentapetalae</taxon>
        <taxon>asterids</taxon>
        <taxon>Cornales</taxon>
        <taxon>Nyssaceae</taxon>
        <taxon>Davidia</taxon>
    </lineage>
</organism>
<dbReference type="GO" id="GO:0009909">
    <property type="term" value="P:regulation of flower development"/>
    <property type="evidence" value="ECO:0007669"/>
    <property type="project" value="InterPro"/>
</dbReference>
<evidence type="ECO:0000256" key="2">
    <source>
        <dbReference type="ARBA" id="ARBA00010024"/>
    </source>
</evidence>
<comment type="subcellular location">
    <subcellularLocation>
        <location evidence="1 8">Nucleus</location>
    </subcellularLocation>
</comment>
<dbReference type="InterPro" id="IPR045281">
    <property type="entry name" value="CONSTANS-like"/>
</dbReference>
<dbReference type="AlphaFoldDB" id="A0A5B6ZXX5"/>
<feature type="domain" description="B box-type" evidence="10">
    <location>
        <begin position="23"/>
        <end position="65"/>
    </location>
</feature>
<keyword evidence="5" id="KW-0862">Zinc</keyword>
<dbReference type="GO" id="GO:0003700">
    <property type="term" value="F:DNA-binding transcription factor activity"/>
    <property type="evidence" value="ECO:0007669"/>
    <property type="project" value="TreeGrafter"/>
</dbReference>
<feature type="domain" description="CCT" evidence="11">
    <location>
        <begin position="303"/>
        <end position="345"/>
    </location>
</feature>
<gene>
    <name evidence="12" type="ORF">Din_018843</name>
</gene>
<evidence type="ECO:0000256" key="7">
    <source>
        <dbReference type="PROSITE-ProRule" id="PRU00024"/>
    </source>
</evidence>
<evidence type="ECO:0000259" key="10">
    <source>
        <dbReference type="PROSITE" id="PS50119"/>
    </source>
</evidence>
<dbReference type="SMART" id="SM00336">
    <property type="entry name" value="BBOX"/>
    <property type="match status" value="2"/>
</dbReference>
<proteinExistence type="inferred from homology"/>
<dbReference type="InterPro" id="IPR049808">
    <property type="entry name" value="CONSTANS-like_Bbox1"/>
</dbReference>
<dbReference type="InterPro" id="IPR000315">
    <property type="entry name" value="Znf_B-box"/>
</dbReference>
<feature type="region of interest" description="Disordered" evidence="9">
    <location>
        <begin position="119"/>
        <end position="154"/>
    </location>
</feature>
<sequence>MGMEEDGGRKSFPAGWSMAGKPCDSCKLGAAALFCRADSAFLCMGCDSKIHGANRLASRHERVWMCEVCEQAPASVTCKADAAALCVTCDRDIHSANPLARRHERVPVVPFYDTEDSVVKSTATDDKHHHNKNGADAQPPPPPPSWIDLPNPNAKLLSTDVPDMKPIDFLLSDSDQFLDFDCPISLRTHFQQEHHNSAATDSVVPIQTLKHPPPQTQLMDDHSPNNCFEIDFTQSKLTSYNNSYTAQSLSQSVSSSDLGVVPDGSSMSDISYPFGRNMNNNIDLNGSINAPLNQASQLSGLDREARVLRYREKRKNRKFEKTIRYASRKAYAETRPRIKGRFAKRTKIDAQVDQIFSSDSSAFMADSGYGVVPTF</sequence>
<accession>A0A5B6ZXX5</accession>
<dbReference type="CDD" id="cd19821">
    <property type="entry name" value="Bbox1_BBX-like"/>
    <property type="match status" value="2"/>
</dbReference>
<dbReference type="Pfam" id="PF00643">
    <property type="entry name" value="zf-B_box"/>
    <property type="match status" value="1"/>
</dbReference>
<evidence type="ECO:0000259" key="11">
    <source>
        <dbReference type="PROSITE" id="PS51017"/>
    </source>
</evidence>
<evidence type="ECO:0000256" key="5">
    <source>
        <dbReference type="ARBA" id="ARBA00022833"/>
    </source>
</evidence>
<evidence type="ECO:0000256" key="3">
    <source>
        <dbReference type="ARBA" id="ARBA00022723"/>
    </source>
</evidence>
<dbReference type="Pfam" id="PF06203">
    <property type="entry name" value="CCT"/>
    <property type="match status" value="1"/>
</dbReference>
<evidence type="ECO:0000256" key="4">
    <source>
        <dbReference type="ARBA" id="ARBA00022771"/>
    </source>
</evidence>
<keyword evidence="6 8" id="KW-0539">Nucleus</keyword>
<evidence type="ECO:0000256" key="8">
    <source>
        <dbReference type="PROSITE-ProRule" id="PRU00357"/>
    </source>
</evidence>
<dbReference type="InterPro" id="IPR010402">
    <property type="entry name" value="CCT_domain"/>
</dbReference>
<keyword evidence="4 7" id="KW-0863">Zinc-finger</keyword>
<dbReference type="PROSITE" id="PS51017">
    <property type="entry name" value="CCT"/>
    <property type="match status" value="1"/>
</dbReference>
<dbReference type="PANTHER" id="PTHR31319">
    <property type="entry name" value="ZINC FINGER PROTEIN CONSTANS-LIKE 4"/>
    <property type="match status" value="1"/>
</dbReference>
<reference evidence="12" key="1">
    <citation type="submission" date="2019-08" db="EMBL/GenBank/DDBJ databases">
        <title>Reference gene set and small RNA set construction with multiple tissues from Davidia involucrata Baill.</title>
        <authorList>
            <person name="Yang H."/>
            <person name="Zhou C."/>
            <person name="Li G."/>
            <person name="Wang J."/>
            <person name="Gao P."/>
            <person name="Wang M."/>
            <person name="Wang R."/>
            <person name="Zhao Y."/>
        </authorList>
    </citation>
    <scope>NUCLEOTIDE SEQUENCE</scope>
    <source>
        <tissue evidence="12">Mixed with DoveR01_LX</tissue>
    </source>
</reference>
<dbReference type="PROSITE" id="PS50119">
    <property type="entry name" value="ZF_BBOX"/>
    <property type="match status" value="2"/>
</dbReference>
<dbReference type="EMBL" id="GHES01018843">
    <property type="protein sequence ID" value="MPA49402.1"/>
    <property type="molecule type" value="Transcribed_RNA"/>
</dbReference>
<evidence type="ECO:0000313" key="12">
    <source>
        <dbReference type="EMBL" id="MPA49402.1"/>
    </source>
</evidence>
<evidence type="ECO:0000256" key="1">
    <source>
        <dbReference type="ARBA" id="ARBA00004123"/>
    </source>
</evidence>
<feature type="domain" description="B box-type" evidence="10">
    <location>
        <begin position="61"/>
        <end position="108"/>
    </location>
</feature>
<keyword evidence="3" id="KW-0479">Metal-binding</keyword>
<dbReference type="PANTHER" id="PTHR31319:SF53">
    <property type="entry name" value="ZINC FINGER PROTEIN CONSTANS-LIKE 5"/>
    <property type="match status" value="1"/>
</dbReference>
<name>A0A5B6ZXX5_DAVIN</name>
<dbReference type="GO" id="GO:0005634">
    <property type="term" value="C:nucleus"/>
    <property type="evidence" value="ECO:0007669"/>
    <property type="project" value="UniProtKB-SubCell"/>
</dbReference>
<evidence type="ECO:0000256" key="9">
    <source>
        <dbReference type="SAM" id="MobiDB-lite"/>
    </source>
</evidence>
<comment type="similarity">
    <text evidence="2">Belongs to the CONSTANS family.</text>
</comment>
<evidence type="ECO:0000256" key="6">
    <source>
        <dbReference type="ARBA" id="ARBA00023242"/>
    </source>
</evidence>
<protein>
    <submittedName>
        <fullName evidence="12">Putative zinc finger protein CONSTANS-LIKE 5</fullName>
    </submittedName>
</protein>
<dbReference type="GO" id="GO:0008270">
    <property type="term" value="F:zinc ion binding"/>
    <property type="evidence" value="ECO:0007669"/>
    <property type="project" value="UniProtKB-KW"/>
</dbReference>